<feature type="domain" description="BRCT" evidence="3">
    <location>
        <begin position="547"/>
        <end position="621"/>
    </location>
</feature>
<dbReference type="AlphaFoldDB" id="A0A9P0DCM9"/>
<dbReference type="InterPro" id="IPR036420">
    <property type="entry name" value="BRCT_dom_sf"/>
</dbReference>
<dbReference type="Proteomes" id="UP001152799">
    <property type="component" value="Chromosome 12"/>
</dbReference>
<dbReference type="CDD" id="cd17731">
    <property type="entry name" value="BRCT_TopBP1_rpt2_like"/>
    <property type="match status" value="1"/>
</dbReference>
<reference evidence="4" key="1">
    <citation type="submission" date="2022-01" db="EMBL/GenBank/DDBJ databases">
        <authorList>
            <person name="King R."/>
        </authorList>
    </citation>
    <scope>NUCLEOTIDE SEQUENCE</scope>
</reference>
<dbReference type="EMBL" id="OU892288">
    <property type="protein sequence ID" value="CAH1124505.1"/>
    <property type="molecule type" value="Genomic_DNA"/>
</dbReference>
<dbReference type="PANTHER" id="PTHR13561:SF20">
    <property type="entry name" value="DNA TOPOISOMERASE 2-BINDING PROTEIN 1"/>
    <property type="match status" value="1"/>
</dbReference>
<proteinExistence type="predicted"/>
<dbReference type="CDD" id="cd17738">
    <property type="entry name" value="BRCT_TopBP1_rpt7"/>
    <property type="match status" value="1"/>
</dbReference>
<dbReference type="InterPro" id="IPR001357">
    <property type="entry name" value="BRCT_dom"/>
</dbReference>
<protein>
    <recommendedName>
        <fullName evidence="3">BRCT domain-containing protein</fullName>
    </recommendedName>
</protein>
<feature type="compositionally biased region" description="Polar residues" evidence="2">
    <location>
        <begin position="867"/>
        <end position="896"/>
    </location>
</feature>
<sequence>MTDIKVTFILPNDIQDESEASDVMKRAYKSCKELVPDTIWDKESNLINRDLSKKDYLIFEELEGKDFSIYSESQCAIIGPLALNVCLDQIISIPNFPWPILTVSMIECEVTCTQMLKSRKEIIKNKVQLMGGLYCGDLRDSTTHLICDSTNSEKYALAAEKGVLLMLPSWIDYMFENTNISCHDIDDTILDKYKCPAFNNLTICATGLSSSKERAQLMEIIKDNGGNLTGTLVISKTDVLVCYGTASTCSEKYKAARRSQRISCVTPDWIHDSVEKGYALRRDLEKYRVKAATSTPTRDGEIIDPNFSTISAVGQSICHKTHIDETITSRRQSYKRKADDLVEKIDIKKVKSAQHFLDGCSVFIAGFSPNCHEKLNKIINLSGATRYDEFSDRVSHVIVGDPICSEVIKIRENCDQCYLVSVQWLLDSVEQQKPAEESKYFISNSDETGKILSEKVINILKENKTITNESVAVDNDDVLTQKYLRMAVRDDEAQMTDNNQMEDFQIKTRIFQNKAQISNQSLTFVPPNTSTQISEVSTDMSETNEELNIFENLKFRLEGFSEEIIKENRSLIASAGGTVVDCFFKGICNYAIVPVIYNPKELLPALEIVNNLWLNENLETQALISDIKYYHRHINLSSTDVLNDCVVTISGYTNFEREFLQTIIIGLGGIYQEQFSKKTNTAKNVLGSTHLISPEASGKKYEAALRWNLPVTTNDWLLACAKTGKRLPLENYLIGESKTSNNETLNTTTAQKTVTPEKVDAPKTPKNLTQENFSQVTPINKILEDAVNSKLLPTPARPKQYYPWDPKTPETPLGAFIRPNPSPGLRKELQKYVNSFPDFVPPKRRLSTPMSELKRRLWDKAAGRGEYSQTSQPATETTVQNQSESLSESNTKTAENVENIEVHQKLEKLQQMLRGSVDNTPRRTTYSNTESSSEVPTEIPSQPYTVSWDYEEANIKDPKKKIFLLSAIEDRERVTNLIESLGGQVINSNQYVPTATHLISPRPAKNEKTLSCMAAGKWILHVSYLEKSAEAGHFLNEEAFEFGNPKAKKNTFYEKKDACISNWRKDIGLRGYGAFHDMRAIIIAEKKDLISNVIQAGGGVVVNVEAPFNDPVHATHCLLEIKSIKDLSVFIPLAKQGVKCVNTIYVHDFLWKLNQNDFDSVIPYFSKYYNVL</sequence>
<feature type="region of interest" description="Disordered" evidence="2">
    <location>
        <begin position="862"/>
        <end position="899"/>
    </location>
</feature>
<evidence type="ECO:0000256" key="2">
    <source>
        <dbReference type="SAM" id="MobiDB-lite"/>
    </source>
</evidence>
<evidence type="ECO:0000259" key="3">
    <source>
        <dbReference type="SMART" id="SM00292"/>
    </source>
</evidence>
<feature type="domain" description="BRCT" evidence="3">
    <location>
        <begin position="956"/>
        <end position="1032"/>
    </location>
</feature>
<keyword evidence="1" id="KW-0677">Repeat</keyword>
<dbReference type="Pfam" id="PF00533">
    <property type="entry name" value="BRCT"/>
    <property type="match status" value="2"/>
</dbReference>
<organism evidence="4 5">
    <name type="scientific">Ceutorhynchus assimilis</name>
    <name type="common">cabbage seed weevil</name>
    <dbReference type="NCBI Taxonomy" id="467358"/>
    <lineage>
        <taxon>Eukaryota</taxon>
        <taxon>Metazoa</taxon>
        <taxon>Ecdysozoa</taxon>
        <taxon>Arthropoda</taxon>
        <taxon>Hexapoda</taxon>
        <taxon>Insecta</taxon>
        <taxon>Pterygota</taxon>
        <taxon>Neoptera</taxon>
        <taxon>Endopterygota</taxon>
        <taxon>Coleoptera</taxon>
        <taxon>Polyphaga</taxon>
        <taxon>Cucujiformia</taxon>
        <taxon>Curculionidae</taxon>
        <taxon>Ceutorhynchinae</taxon>
        <taxon>Ceutorhynchus</taxon>
    </lineage>
</organism>
<dbReference type="GO" id="GO:0033314">
    <property type="term" value="P:mitotic DNA replication checkpoint signaling"/>
    <property type="evidence" value="ECO:0007669"/>
    <property type="project" value="TreeGrafter"/>
</dbReference>
<evidence type="ECO:0000256" key="1">
    <source>
        <dbReference type="ARBA" id="ARBA00022737"/>
    </source>
</evidence>
<feature type="domain" description="BRCT" evidence="3">
    <location>
        <begin position="195"/>
        <end position="277"/>
    </location>
</feature>
<dbReference type="PANTHER" id="PTHR13561">
    <property type="entry name" value="DNA REPLICATION REGULATOR DPB11-RELATED"/>
    <property type="match status" value="1"/>
</dbReference>
<accession>A0A9P0DCM9</accession>
<dbReference type="SMART" id="SM00292">
    <property type="entry name" value="BRCT"/>
    <property type="match status" value="6"/>
</dbReference>
<dbReference type="FunFam" id="3.40.50.10190:FF:000018">
    <property type="entry name" value="DNA topoisomerase 2-binding protein 1"/>
    <property type="match status" value="1"/>
</dbReference>
<evidence type="ECO:0000313" key="5">
    <source>
        <dbReference type="Proteomes" id="UP001152799"/>
    </source>
</evidence>
<dbReference type="SUPFAM" id="SSF52113">
    <property type="entry name" value="BRCT domain"/>
    <property type="match status" value="6"/>
</dbReference>
<feature type="region of interest" description="Disordered" evidence="2">
    <location>
        <begin position="912"/>
        <end position="940"/>
    </location>
</feature>
<feature type="compositionally biased region" description="Polar residues" evidence="2">
    <location>
        <begin position="917"/>
        <end position="940"/>
    </location>
</feature>
<dbReference type="InterPro" id="IPR059215">
    <property type="entry name" value="BRCT2_TopBP1-like"/>
</dbReference>
<keyword evidence="5" id="KW-1185">Reference proteome</keyword>
<evidence type="ECO:0000313" key="4">
    <source>
        <dbReference type="EMBL" id="CAH1124505.1"/>
    </source>
</evidence>
<dbReference type="GO" id="GO:0007095">
    <property type="term" value="P:mitotic G2 DNA damage checkpoint signaling"/>
    <property type="evidence" value="ECO:0007669"/>
    <property type="project" value="TreeGrafter"/>
</dbReference>
<feature type="domain" description="BRCT" evidence="3">
    <location>
        <begin position="639"/>
        <end position="724"/>
    </location>
</feature>
<feature type="domain" description="BRCT" evidence="3">
    <location>
        <begin position="103"/>
        <end position="178"/>
    </location>
</feature>
<feature type="domain" description="BRCT" evidence="3">
    <location>
        <begin position="354"/>
        <end position="432"/>
    </location>
</feature>
<dbReference type="GO" id="GO:0006270">
    <property type="term" value="P:DNA replication initiation"/>
    <property type="evidence" value="ECO:0007669"/>
    <property type="project" value="TreeGrafter"/>
</dbReference>
<dbReference type="Gene3D" id="3.40.50.10190">
    <property type="entry name" value="BRCT domain"/>
    <property type="match status" value="8"/>
</dbReference>
<dbReference type="OrthoDB" id="251770at2759"/>
<name>A0A9P0DCM9_9CUCU</name>
<dbReference type="Pfam" id="PF12738">
    <property type="entry name" value="PTCB-BRCT"/>
    <property type="match status" value="2"/>
</dbReference>
<gene>
    <name evidence="4" type="ORF">CEUTPL_LOCUS3450</name>
</gene>